<evidence type="ECO:0000313" key="3">
    <source>
        <dbReference type="EMBL" id="GAA3562418.1"/>
    </source>
</evidence>
<comment type="caution">
    <text evidence="3">The sequence shown here is derived from an EMBL/GenBank/DDBJ whole genome shotgun (WGS) entry which is preliminary data.</text>
</comment>
<feature type="compositionally biased region" description="Basic and acidic residues" evidence="1">
    <location>
        <begin position="27"/>
        <end position="60"/>
    </location>
</feature>
<feature type="transmembrane region" description="Helical" evidence="2">
    <location>
        <begin position="239"/>
        <end position="260"/>
    </location>
</feature>
<feature type="transmembrane region" description="Helical" evidence="2">
    <location>
        <begin position="449"/>
        <end position="467"/>
    </location>
</feature>
<keyword evidence="2" id="KW-0812">Transmembrane</keyword>
<dbReference type="EMBL" id="BAABDQ010000010">
    <property type="protein sequence ID" value="GAA3562418.1"/>
    <property type="molecule type" value="Genomic_DNA"/>
</dbReference>
<dbReference type="Proteomes" id="UP001500630">
    <property type="component" value="Unassembled WGS sequence"/>
</dbReference>
<feature type="transmembrane region" description="Helical" evidence="2">
    <location>
        <begin position="110"/>
        <end position="131"/>
    </location>
</feature>
<feature type="transmembrane region" description="Helical" evidence="2">
    <location>
        <begin position="174"/>
        <end position="196"/>
    </location>
</feature>
<feature type="transmembrane region" description="Helical" evidence="2">
    <location>
        <begin position="543"/>
        <end position="564"/>
    </location>
</feature>
<feature type="transmembrane region" description="Helical" evidence="2">
    <location>
        <begin position="326"/>
        <end position="343"/>
    </location>
</feature>
<feature type="transmembrane region" description="Helical" evidence="2">
    <location>
        <begin position="576"/>
        <end position="596"/>
    </location>
</feature>
<evidence type="ECO:0000313" key="4">
    <source>
        <dbReference type="Proteomes" id="UP001500630"/>
    </source>
</evidence>
<protein>
    <submittedName>
        <fullName evidence="3">Uncharacterized protein</fullName>
    </submittedName>
</protein>
<reference evidence="4" key="1">
    <citation type="journal article" date="2019" name="Int. J. Syst. Evol. Microbiol.">
        <title>The Global Catalogue of Microorganisms (GCM) 10K type strain sequencing project: providing services to taxonomists for standard genome sequencing and annotation.</title>
        <authorList>
            <consortium name="The Broad Institute Genomics Platform"/>
            <consortium name="The Broad Institute Genome Sequencing Center for Infectious Disease"/>
            <person name="Wu L."/>
            <person name="Ma J."/>
        </authorList>
    </citation>
    <scope>NUCLEOTIDE SEQUENCE [LARGE SCALE GENOMIC DNA]</scope>
    <source>
        <strain evidence="4">JCM 17326</strain>
    </source>
</reference>
<accession>A0ABP6X989</accession>
<gene>
    <name evidence="3" type="ORF">GCM10022419_048840</name>
</gene>
<feature type="compositionally biased region" description="Gly residues" evidence="1">
    <location>
        <begin position="94"/>
        <end position="103"/>
    </location>
</feature>
<feature type="transmembrane region" description="Helical" evidence="2">
    <location>
        <begin position="488"/>
        <end position="508"/>
    </location>
</feature>
<feature type="transmembrane region" description="Helical" evidence="2">
    <location>
        <begin position="208"/>
        <end position="227"/>
    </location>
</feature>
<feature type="transmembrane region" description="Helical" evidence="2">
    <location>
        <begin position="616"/>
        <end position="635"/>
    </location>
</feature>
<feature type="transmembrane region" description="Helical" evidence="2">
    <location>
        <begin position="782"/>
        <end position="798"/>
    </location>
</feature>
<name>A0ABP6X989_9ACTN</name>
<feature type="transmembrane region" description="Helical" evidence="2">
    <location>
        <begin position="349"/>
        <end position="371"/>
    </location>
</feature>
<keyword evidence="2" id="KW-1133">Transmembrane helix</keyword>
<feature type="transmembrane region" description="Helical" evidence="2">
    <location>
        <begin position="803"/>
        <end position="820"/>
    </location>
</feature>
<feature type="compositionally biased region" description="Basic and acidic residues" evidence="1">
    <location>
        <begin position="69"/>
        <end position="85"/>
    </location>
</feature>
<evidence type="ECO:0000256" key="2">
    <source>
        <dbReference type="SAM" id="Phobius"/>
    </source>
</evidence>
<proteinExistence type="predicted"/>
<organism evidence="3 4">
    <name type="scientific">Nonomuraea rosea</name>
    <dbReference type="NCBI Taxonomy" id="638574"/>
    <lineage>
        <taxon>Bacteria</taxon>
        <taxon>Bacillati</taxon>
        <taxon>Actinomycetota</taxon>
        <taxon>Actinomycetes</taxon>
        <taxon>Streptosporangiales</taxon>
        <taxon>Streptosporangiaceae</taxon>
        <taxon>Nonomuraea</taxon>
    </lineage>
</organism>
<feature type="transmembrane region" description="Helical" evidence="2">
    <location>
        <begin position="730"/>
        <end position="747"/>
    </location>
</feature>
<sequence>MQTIGMRMPGNQPTDKTKAGAKKAGAKKADSKKTGPEKADPKKTGPEKAGPEKADAEKAGATKAGGGKAGERKAAPEKTDPKKVGAAEADAPKGGAGQGAGGGGVRTTRVFLLAVAGVTLVVSGLCALPPVGGFLLGRALGGVLVFPGLGHGGASGGVTGIVPGTIPGTVAGGVAGTVATLVAFSVVLTGGAYAVFRWSGFGRSRVGVLVCWGLTGGPAGVLGMLLWARLQGVPFSGYLTYAASWGMATALLSALLALAATRTIPAAAGRAGEGSATAEGEATAEGQATAKGKAAAKGRATAKGQATAEKPAAGAAKGGRAFRPRAWVLPCLVAGWSVVWSVLLRDQPLLAWLPLSLGYFDQIAVVLAAVAAGSLEGVLRRRLPVEGRPGRAFVLAWIALSAAPVVYAAVVAIDRGMRELLLAAPLDPAWAAEYARDLAAALVAEPAQVALPPVLLALAATGLQRLLPGRERPPPEPDPVRPDRRWSLLVAGAALALTYFCVAVTSRFTSLTRRLLDEDAPVPLRALAFLAPPDPALDRTVVVWLWAVVAAFAVSAAVLVYFAVRGQLVRLFPASSYLVLVAALALAAALAWNAGAVAGHALTGDRLLGIVPAEEAAWFTAFAVPVFGALLFIAHSQVGVTRFARILELEGEETWEKAVERYRAWKEQVREQVPGRRARALLAARAGGAALVLAVVAGAIRGLWGPAQQAGDLLLALPALAVTQAAMENLSGALYVVLLAGLVYLGLMKVNLEERRTSAWLTVWGLSVVAGGLATLGPQGLQMGFLAGPFVVAGLVVTVRRKVLLYGAGVLVLVAAAPLVRGTPAPEPVVLRTAAWHEVRPRLVIDVSYPQAEGGGAAHVNAALIDPIRTEVDGTLRGLRAQPESSALVRSTYVVVRNDAAMISVRYSIAKGAGQETGRAVNYDLAGRRALTVRELFTPAVFTLEGRRRMAGAVRPYMPKGQNPRTVTVDNERLLVNRGAQAVELTFGRGYFCTGCAPFTVRVPAERLAGLLRS</sequence>
<feature type="transmembrane region" description="Helical" evidence="2">
    <location>
        <begin position="392"/>
        <end position="413"/>
    </location>
</feature>
<keyword evidence="4" id="KW-1185">Reference proteome</keyword>
<feature type="transmembrane region" description="Helical" evidence="2">
    <location>
        <begin position="759"/>
        <end position="776"/>
    </location>
</feature>
<feature type="region of interest" description="Disordered" evidence="1">
    <location>
        <begin position="275"/>
        <end position="311"/>
    </location>
</feature>
<feature type="region of interest" description="Disordered" evidence="1">
    <location>
        <begin position="1"/>
        <end position="103"/>
    </location>
</feature>
<evidence type="ECO:0000256" key="1">
    <source>
        <dbReference type="SAM" id="MobiDB-lite"/>
    </source>
</evidence>
<dbReference type="RefSeq" id="WP_345565079.1">
    <property type="nucleotide sequence ID" value="NZ_BAABDQ010000010.1"/>
</dbReference>
<keyword evidence="2" id="KW-0472">Membrane</keyword>
<feature type="transmembrane region" description="Helical" evidence="2">
    <location>
        <begin position="680"/>
        <end position="704"/>
    </location>
</feature>